<accession>A0AAD9GTE3</accession>
<keyword evidence="2" id="KW-1185">Reference proteome</keyword>
<proteinExistence type="predicted"/>
<organism evidence="1 2">
    <name type="scientific">Phytophthora citrophthora</name>
    <dbReference type="NCBI Taxonomy" id="4793"/>
    <lineage>
        <taxon>Eukaryota</taxon>
        <taxon>Sar</taxon>
        <taxon>Stramenopiles</taxon>
        <taxon>Oomycota</taxon>
        <taxon>Peronosporomycetes</taxon>
        <taxon>Peronosporales</taxon>
        <taxon>Peronosporaceae</taxon>
        <taxon>Phytophthora</taxon>
    </lineage>
</organism>
<dbReference type="Proteomes" id="UP001259832">
    <property type="component" value="Unassembled WGS sequence"/>
</dbReference>
<dbReference type="AlphaFoldDB" id="A0AAD9GTE3"/>
<comment type="caution">
    <text evidence="1">The sequence shown here is derived from an EMBL/GenBank/DDBJ whole genome shotgun (WGS) entry which is preliminary data.</text>
</comment>
<reference evidence="1" key="1">
    <citation type="submission" date="2023-08" db="EMBL/GenBank/DDBJ databases">
        <title>Reference Genome Resource for the Citrus Pathogen Phytophthora citrophthora.</title>
        <authorList>
            <person name="Moller H."/>
            <person name="Coetzee B."/>
            <person name="Rose L.J."/>
            <person name="Van Niekerk J.M."/>
        </authorList>
    </citation>
    <scope>NUCLEOTIDE SEQUENCE</scope>
    <source>
        <strain evidence="1">STE-U-9442</strain>
    </source>
</reference>
<name>A0AAD9GTE3_9STRA</name>
<evidence type="ECO:0000313" key="2">
    <source>
        <dbReference type="Proteomes" id="UP001259832"/>
    </source>
</evidence>
<gene>
    <name evidence="1" type="ORF">P3T76_005212</name>
</gene>
<dbReference type="EMBL" id="JASMQC010000007">
    <property type="protein sequence ID" value="KAK1943816.1"/>
    <property type="molecule type" value="Genomic_DNA"/>
</dbReference>
<sequence length="289" mass="31225">MPSLFAPDAVEDALLRGEWTQALNESRNMLAARILQIRQEAAIITIDDADLTGYMFCDSRERVLSVYLQAVFELDLDDEVETAMTIIQAFKPLPSGVAIQWSNFLVAMNRRPMATQALKELLSSYGEKSYSAEQYAKAAEMLALQLLLVDEGIDAARRSVTADSVLDDAAKLLLLQKIQAAHLAAKEASKTVEHASVDPVASNWSRGAVQHENDALSTLSTGFTGSQTHDAEQDDDSSCYVVIGGTAIALAVAAAGALRYREKIQEAVSNAIPVISKGLADAKYALFEA</sequence>
<protein>
    <submittedName>
        <fullName evidence="1">Uncharacterized protein</fullName>
    </submittedName>
</protein>
<evidence type="ECO:0000313" key="1">
    <source>
        <dbReference type="EMBL" id="KAK1943816.1"/>
    </source>
</evidence>